<evidence type="ECO:0000256" key="5">
    <source>
        <dbReference type="ARBA" id="ARBA00022694"/>
    </source>
</evidence>
<dbReference type="AlphaFoldDB" id="R9GM96"/>
<keyword evidence="5 10" id="KW-0819">tRNA processing</keyword>
<evidence type="ECO:0000256" key="13">
    <source>
        <dbReference type="RuleBase" id="RU003785"/>
    </source>
</evidence>
<evidence type="ECO:0000256" key="9">
    <source>
        <dbReference type="ARBA" id="ARBA00049563"/>
    </source>
</evidence>
<comment type="catalytic activity">
    <reaction evidence="9 10 11">
        <text>adenosine(37) in tRNA + dimethylallyl diphosphate = N(6)-dimethylallyladenosine(37) in tRNA + diphosphate</text>
        <dbReference type="Rhea" id="RHEA:26482"/>
        <dbReference type="Rhea" id="RHEA-COMP:10162"/>
        <dbReference type="Rhea" id="RHEA-COMP:10375"/>
        <dbReference type="ChEBI" id="CHEBI:33019"/>
        <dbReference type="ChEBI" id="CHEBI:57623"/>
        <dbReference type="ChEBI" id="CHEBI:74411"/>
        <dbReference type="ChEBI" id="CHEBI:74415"/>
        <dbReference type="EC" id="2.5.1.75"/>
    </reaction>
</comment>
<gene>
    <name evidence="10" type="primary">miaA</name>
    <name evidence="14" type="ORF">ADIARSV_3860</name>
</gene>
<dbReference type="HAMAP" id="MF_00185">
    <property type="entry name" value="IPP_trans"/>
    <property type="match status" value="1"/>
</dbReference>
<keyword evidence="6 10" id="KW-0547">Nucleotide-binding</keyword>
<feature type="site" description="Interaction with substrate tRNA" evidence="10">
    <location>
        <position position="103"/>
    </location>
</feature>
<evidence type="ECO:0000256" key="4">
    <source>
        <dbReference type="ARBA" id="ARBA00022679"/>
    </source>
</evidence>
<dbReference type="Pfam" id="PF01715">
    <property type="entry name" value="IPPT"/>
    <property type="match status" value="1"/>
</dbReference>
<dbReference type="Gene3D" id="3.40.50.300">
    <property type="entry name" value="P-loop containing nucleotide triphosphate hydrolases"/>
    <property type="match status" value="1"/>
</dbReference>
<dbReference type="EMBL" id="AQPN01000139">
    <property type="protein sequence ID" value="EOR92962.1"/>
    <property type="molecule type" value="Genomic_DNA"/>
</dbReference>
<dbReference type="GO" id="GO:0005524">
    <property type="term" value="F:ATP binding"/>
    <property type="evidence" value="ECO:0007669"/>
    <property type="project" value="UniProtKB-UniRule"/>
</dbReference>
<organism evidence="14 15">
    <name type="scientific">Arcticibacter svalbardensis MN12-7</name>
    <dbReference type="NCBI Taxonomy" id="1150600"/>
    <lineage>
        <taxon>Bacteria</taxon>
        <taxon>Pseudomonadati</taxon>
        <taxon>Bacteroidota</taxon>
        <taxon>Sphingobacteriia</taxon>
        <taxon>Sphingobacteriales</taxon>
        <taxon>Sphingobacteriaceae</taxon>
        <taxon>Arcticibacter</taxon>
    </lineage>
</organism>
<evidence type="ECO:0000256" key="3">
    <source>
        <dbReference type="ARBA" id="ARBA00005842"/>
    </source>
</evidence>
<dbReference type="PANTHER" id="PTHR11088">
    <property type="entry name" value="TRNA DIMETHYLALLYLTRANSFERASE"/>
    <property type="match status" value="1"/>
</dbReference>
<dbReference type="GO" id="GO:0006400">
    <property type="term" value="P:tRNA modification"/>
    <property type="evidence" value="ECO:0007669"/>
    <property type="project" value="TreeGrafter"/>
</dbReference>
<comment type="similarity">
    <text evidence="3 10 13">Belongs to the IPP transferase family.</text>
</comment>
<dbReference type="InterPro" id="IPR039657">
    <property type="entry name" value="Dimethylallyltransferase"/>
</dbReference>
<evidence type="ECO:0000256" key="7">
    <source>
        <dbReference type="ARBA" id="ARBA00022840"/>
    </source>
</evidence>
<evidence type="ECO:0000313" key="15">
    <source>
        <dbReference type="Proteomes" id="UP000014174"/>
    </source>
</evidence>
<evidence type="ECO:0000256" key="6">
    <source>
        <dbReference type="ARBA" id="ARBA00022741"/>
    </source>
</evidence>
<dbReference type="RefSeq" id="WP_016197085.1">
    <property type="nucleotide sequence ID" value="NZ_AQPN01000139.1"/>
</dbReference>
<comment type="cofactor">
    <cofactor evidence="1 10">
        <name>Mg(2+)</name>
        <dbReference type="ChEBI" id="CHEBI:18420"/>
    </cofactor>
</comment>
<feature type="site" description="Interaction with substrate tRNA" evidence="10">
    <location>
        <position position="125"/>
    </location>
</feature>
<feature type="binding site" evidence="10">
    <location>
        <begin position="12"/>
        <end position="19"/>
    </location>
    <ligand>
        <name>ATP</name>
        <dbReference type="ChEBI" id="CHEBI:30616"/>
    </ligand>
</feature>
<evidence type="ECO:0000256" key="8">
    <source>
        <dbReference type="ARBA" id="ARBA00022842"/>
    </source>
</evidence>
<feature type="region of interest" description="Interaction with substrate tRNA" evidence="10">
    <location>
        <begin position="37"/>
        <end position="40"/>
    </location>
</feature>
<protein>
    <recommendedName>
        <fullName evidence="10">tRNA dimethylallyltransferase</fullName>
        <ecNumber evidence="10">2.5.1.75</ecNumber>
    </recommendedName>
    <alternativeName>
        <fullName evidence="10">Dimethylallyl diphosphate:tRNA dimethylallyltransferase</fullName>
        <shortName evidence="10">DMAPP:tRNA dimethylallyltransferase</shortName>
        <shortName evidence="10">DMATase</shortName>
    </alternativeName>
    <alternativeName>
        <fullName evidence="10">Isopentenyl-diphosphate:tRNA isopentenyltransferase</fullName>
        <shortName evidence="10">IPP transferase</shortName>
        <shortName evidence="10">IPPT</shortName>
        <shortName evidence="10">IPTase</shortName>
    </alternativeName>
</protein>
<name>R9GM96_9SPHI</name>
<accession>R9GM96</accession>
<comment type="function">
    <text evidence="2 10 12">Catalyzes the transfer of a dimethylallyl group onto the adenine at position 37 in tRNAs that read codons beginning with uridine, leading to the formation of N6-(dimethylallyl)adenosine (i(6)A).</text>
</comment>
<reference evidence="14 15" key="1">
    <citation type="journal article" date="2013" name="Genome Announc.">
        <title>Draft Genome Sequence of Arcticibacter svalbardensis Strain MN12-7T, a Member of the Family Sphingobacteriaceae Isolated from an Arctic Soil Sample.</title>
        <authorList>
            <person name="Shivaji S."/>
            <person name="Ara S."/>
            <person name="Prasad S."/>
            <person name="Manasa B.P."/>
            <person name="Begum Z."/>
            <person name="Singh A."/>
            <person name="Kumar Pinnaka A."/>
        </authorList>
    </citation>
    <scope>NUCLEOTIDE SEQUENCE [LARGE SCALE GENOMIC DNA]</scope>
    <source>
        <strain evidence="14 15">MN12-7</strain>
    </source>
</reference>
<sequence length="302" mass="34407">MGSHNALIVIAGPTAIGKTELAIKVALNYDTEIISADSRQFYKEMSIGTAKPNQTELGTVKHHFIDSISIEESYSAGRFENETLHQLNEIYKKKNTAVLVGGSGLFIKAVCEGFDEFPDVDPLVRDFLNKEYADKGIQTLQDQLLELDPSYAKEVDLNNPQRLIRALEVCMSTGQPFSLYRSNSIKLNRPFSSIKIGLNMDRPLLYERINKRVDMMIQAGLVDEVDKLKPFRHLNALNTVGYAEIFDYLDGSSSLEQAIDKIKQNTRRFAKRQLTWFRKDPDITWFHPEDYRGIISHISQQK</sequence>
<feature type="region of interest" description="Interaction with substrate tRNA" evidence="10">
    <location>
        <begin position="161"/>
        <end position="165"/>
    </location>
</feature>
<dbReference type="Proteomes" id="UP000014174">
    <property type="component" value="Unassembled WGS sequence"/>
</dbReference>
<proteinExistence type="inferred from homology"/>
<dbReference type="SUPFAM" id="SSF52540">
    <property type="entry name" value="P-loop containing nucleoside triphosphate hydrolases"/>
    <property type="match status" value="2"/>
</dbReference>
<dbReference type="STRING" id="1150600.ADIARSV_3860"/>
<keyword evidence="15" id="KW-1185">Reference proteome</keyword>
<evidence type="ECO:0000256" key="11">
    <source>
        <dbReference type="RuleBase" id="RU003783"/>
    </source>
</evidence>
<dbReference type="PATRIC" id="fig|1150600.3.peg.3827"/>
<evidence type="ECO:0000256" key="2">
    <source>
        <dbReference type="ARBA" id="ARBA00003213"/>
    </source>
</evidence>
<evidence type="ECO:0000256" key="10">
    <source>
        <dbReference type="HAMAP-Rule" id="MF_00185"/>
    </source>
</evidence>
<dbReference type="PANTHER" id="PTHR11088:SF60">
    <property type="entry name" value="TRNA DIMETHYLALLYLTRANSFERASE"/>
    <property type="match status" value="1"/>
</dbReference>
<dbReference type="OrthoDB" id="9776390at2"/>
<feature type="binding site" evidence="10">
    <location>
        <begin position="14"/>
        <end position="19"/>
    </location>
    <ligand>
        <name>substrate</name>
    </ligand>
</feature>
<evidence type="ECO:0000313" key="14">
    <source>
        <dbReference type="EMBL" id="EOR92962.1"/>
    </source>
</evidence>
<comment type="caution">
    <text evidence="14">The sequence shown here is derived from an EMBL/GenBank/DDBJ whole genome shotgun (WGS) entry which is preliminary data.</text>
</comment>
<keyword evidence="8 10" id="KW-0460">Magnesium</keyword>
<dbReference type="eggNOG" id="COG0324">
    <property type="taxonomic scope" value="Bacteria"/>
</dbReference>
<keyword evidence="7 10" id="KW-0067">ATP-binding</keyword>
<dbReference type="InterPro" id="IPR018022">
    <property type="entry name" value="IPT"/>
</dbReference>
<comment type="caution">
    <text evidence="10">Lacks conserved residue(s) required for the propagation of feature annotation.</text>
</comment>
<dbReference type="GO" id="GO:0052381">
    <property type="term" value="F:tRNA dimethylallyltransferase activity"/>
    <property type="evidence" value="ECO:0007669"/>
    <property type="project" value="UniProtKB-UniRule"/>
</dbReference>
<evidence type="ECO:0000256" key="12">
    <source>
        <dbReference type="RuleBase" id="RU003784"/>
    </source>
</evidence>
<dbReference type="EC" id="2.5.1.75" evidence="10"/>
<evidence type="ECO:0000256" key="1">
    <source>
        <dbReference type="ARBA" id="ARBA00001946"/>
    </source>
</evidence>
<dbReference type="Gene3D" id="1.10.20.140">
    <property type="match status" value="1"/>
</dbReference>
<dbReference type="InterPro" id="IPR027417">
    <property type="entry name" value="P-loop_NTPase"/>
</dbReference>
<dbReference type="NCBIfam" id="TIGR00174">
    <property type="entry name" value="miaA"/>
    <property type="match status" value="1"/>
</dbReference>
<comment type="subunit">
    <text evidence="10">Monomer.</text>
</comment>
<keyword evidence="4 10" id="KW-0808">Transferase</keyword>